<feature type="compositionally biased region" description="Acidic residues" evidence="1">
    <location>
        <begin position="210"/>
        <end position="225"/>
    </location>
</feature>
<keyword evidence="3" id="KW-1185">Reference proteome</keyword>
<dbReference type="RefSeq" id="XP_004349567.1">
    <property type="nucleotide sequence ID" value="XM_004349517.1"/>
</dbReference>
<dbReference type="KEGG" id="acan:ACA1_322990"/>
<feature type="region of interest" description="Disordered" evidence="1">
    <location>
        <begin position="1"/>
        <end position="40"/>
    </location>
</feature>
<feature type="region of interest" description="Disordered" evidence="1">
    <location>
        <begin position="179"/>
        <end position="405"/>
    </location>
</feature>
<sequence length="466" mass="50616">MEMMEAVEENTQAKNPMEGDQLVSKGGDDPEANPLHPQEVDVAGHRILKPTVKSMVTAYETHTLHGKKQVLEHISEEEWRLIRDTKIQASGKWITRDAKDGSSPQTTPRSPQRRGTNPPRSAGRGHWPDRITAGAVASAGGSGNPRTRGFTHGSDVSQSSCDLTAVLVTTWDKVPLRGSKTQQKAKKPDDGQAAERVGAEKADDGKGGGDEEEDDDEDDNDEEEDARFRAVKTWSAGTKLQRPMSIKASPASTFDEWMLQSREDMQTFGGESATARPSDSTALLSPDAPAAAGSDLEPGGDGSAERASAAGRTTRARGKEDRMRKSNSSGRERKKAGGRAKRARGDEKTKKAKAKAKTDGEGKKAEATTKQHKRRKSREKLEAAIVARSGDDEEDSGYVSPPHSPHKYGAIRPACRHAGRNSLVCNGHRNARYRRNAGSTPGPVRLVYEEGRGGNTNFTKINRKRR</sequence>
<protein>
    <submittedName>
        <fullName evidence="2">Uncharacterized protein</fullName>
    </submittedName>
</protein>
<organism evidence="2 3">
    <name type="scientific">Acanthamoeba castellanii (strain ATCC 30010 / Neff)</name>
    <dbReference type="NCBI Taxonomy" id="1257118"/>
    <lineage>
        <taxon>Eukaryota</taxon>
        <taxon>Amoebozoa</taxon>
        <taxon>Discosea</taxon>
        <taxon>Longamoebia</taxon>
        <taxon>Centramoebida</taxon>
        <taxon>Acanthamoebidae</taxon>
        <taxon>Acanthamoeba</taxon>
    </lineage>
</organism>
<dbReference type="EMBL" id="KB007884">
    <property type="protein sequence ID" value="ELR22479.1"/>
    <property type="molecule type" value="Genomic_DNA"/>
</dbReference>
<feature type="compositionally biased region" description="Basic and acidic residues" evidence="1">
    <location>
        <begin position="356"/>
        <end position="369"/>
    </location>
</feature>
<feature type="region of interest" description="Disordered" evidence="1">
    <location>
        <begin position="92"/>
        <end position="158"/>
    </location>
</feature>
<dbReference type="VEuPathDB" id="AmoebaDB:ACA1_322990"/>
<evidence type="ECO:0000313" key="3">
    <source>
        <dbReference type="Proteomes" id="UP000011083"/>
    </source>
</evidence>
<dbReference type="Proteomes" id="UP000011083">
    <property type="component" value="Unassembled WGS sequence"/>
</dbReference>
<proteinExistence type="predicted"/>
<reference evidence="2 3" key="1">
    <citation type="journal article" date="2013" name="Genome Biol.">
        <title>Genome of Acanthamoeba castellanii highlights extensive lateral gene transfer and early evolution of tyrosine kinase signaling.</title>
        <authorList>
            <person name="Clarke M."/>
            <person name="Lohan A.J."/>
            <person name="Liu B."/>
            <person name="Lagkouvardos I."/>
            <person name="Roy S."/>
            <person name="Zafar N."/>
            <person name="Bertelli C."/>
            <person name="Schilde C."/>
            <person name="Kianianmomeni A."/>
            <person name="Burglin T.R."/>
            <person name="Frech C."/>
            <person name="Turcotte B."/>
            <person name="Kopec K.O."/>
            <person name="Synnott J.M."/>
            <person name="Choo C."/>
            <person name="Paponov I."/>
            <person name="Finkler A."/>
            <person name="Soon Heng Tan C."/>
            <person name="Hutchins A.P."/>
            <person name="Weinmeier T."/>
            <person name="Rattei T."/>
            <person name="Chu J.S."/>
            <person name="Gimenez G."/>
            <person name="Irimia M."/>
            <person name="Rigden D.J."/>
            <person name="Fitzpatrick D.A."/>
            <person name="Lorenzo-Morales J."/>
            <person name="Bateman A."/>
            <person name="Chiu C.H."/>
            <person name="Tang P."/>
            <person name="Hegemann P."/>
            <person name="Fromm H."/>
            <person name="Raoult D."/>
            <person name="Greub G."/>
            <person name="Miranda-Saavedra D."/>
            <person name="Chen N."/>
            <person name="Nash P."/>
            <person name="Ginger M.L."/>
            <person name="Horn M."/>
            <person name="Schaap P."/>
            <person name="Caler L."/>
            <person name="Loftus B."/>
        </authorList>
    </citation>
    <scope>NUCLEOTIDE SEQUENCE [LARGE SCALE GENOMIC DNA]</scope>
    <source>
        <strain evidence="2 3">Neff</strain>
    </source>
</reference>
<gene>
    <name evidence="2" type="ORF">ACA1_322990</name>
</gene>
<accession>L8HAB2</accession>
<feature type="compositionally biased region" description="Polar residues" evidence="1">
    <location>
        <begin position="102"/>
        <end position="119"/>
    </location>
</feature>
<feature type="compositionally biased region" description="Basic and acidic residues" evidence="1">
    <location>
        <begin position="197"/>
        <end position="209"/>
    </location>
</feature>
<dbReference type="GeneID" id="14923405"/>
<evidence type="ECO:0000313" key="2">
    <source>
        <dbReference type="EMBL" id="ELR22479.1"/>
    </source>
</evidence>
<feature type="compositionally biased region" description="Basic residues" evidence="1">
    <location>
        <begin position="332"/>
        <end position="342"/>
    </location>
</feature>
<dbReference type="AlphaFoldDB" id="L8HAB2"/>
<evidence type="ECO:0000256" key="1">
    <source>
        <dbReference type="SAM" id="MobiDB-lite"/>
    </source>
</evidence>
<name>L8HAB2_ACACF</name>
<feature type="region of interest" description="Disordered" evidence="1">
    <location>
        <begin position="432"/>
        <end position="466"/>
    </location>
</feature>